<dbReference type="Gene3D" id="1.50.10.10">
    <property type="match status" value="1"/>
</dbReference>
<evidence type="ECO:0000256" key="6">
    <source>
        <dbReference type="PIRSR" id="PIRSR601382-2"/>
    </source>
</evidence>
<dbReference type="GO" id="GO:0005975">
    <property type="term" value="P:carbohydrate metabolic process"/>
    <property type="evidence" value="ECO:0007669"/>
    <property type="project" value="InterPro"/>
</dbReference>
<comment type="cofactor">
    <cofactor evidence="6">
        <name>Ca(2+)</name>
        <dbReference type="ChEBI" id="CHEBI:29108"/>
    </cofactor>
</comment>
<feature type="active site" description="Proton donor" evidence="5">
    <location>
        <position position="129"/>
    </location>
</feature>
<name>A0A4P6XGR1_9ASCO</name>
<sequence length="793" mass="90615">MNFTFLFIYYAVLAMSVDPLSHSAFTPRHLRQLQNRTKVLFQHGWGSYKRHGFPADEVRPISCVPYGPQYTKPDDIHNDVLGNVSLTVLDNLDTLMIMQQWDELESMLRFLEENKNDFFNKDHVVQVFEASIRWLGGLLLAHMALTDLEWKDTKMQEIAKSYNGFLLEMAYDLGLRLIPAYRTSTSLPLPRVNLAKGVDVIPSEKNREACTAGAATPYVEMTILLRLTGDKRFEILTRQTFDKLWAARLSLGLLPMSVDPIGNMWRDMITGIGALVDSFYEYALKGAILFDDDSLWEVFSRSYQSLVSFLAVKSSFNGFTFFANIDTTTGQLVVPWIDLLSAFWPGLQVLAGRLTDAVSSHLVFLKIWDQFDSIPERWFALPTGVENQSNAELVMNAVLLEWFPLRPEFIESTYYLYRATKDPLYLQIGLRVLQLFEIRFKQPCGFAGYQDVRTGKMQDRMETFVLGELLKYLYLLFDEANESYVHGAGMKNKNWVFSTEAHPLWMSKEAESRSQKLFKLHLSHKPTQLKTFKGKGIFGSMWRYILTPLNELEPESPIFVEILPTTPRFGPALRPAFEHLLVCETKPGQWNNSRKFLGSGYNEWNQVFAPNEALASTLVRPTHLQEKHEKNDIELLDSFLAVYGLSSKPYCALLATAKETEIQIGALVRPEQVEMYKVSEETLDLPFATADLVMPELSGRFRMEHLTEGFVDNYNNRVTQQTLKERFAGVKIPSGGNKLEILLVKFLNGLLIALGMNIWTSAAYLQTNPDVFKITENGNVFLTGLYVQNLKVY</sequence>
<dbReference type="Pfam" id="PF01532">
    <property type="entry name" value="Glyco_hydro_47"/>
    <property type="match status" value="1"/>
</dbReference>
<evidence type="ECO:0000256" key="5">
    <source>
        <dbReference type="PIRSR" id="PIRSR601382-1"/>
    </source>
</evidence>
<evidence type="ECO:0000256" key="1">
    <source>
        <dbReference type="ARBA" id="ARBA00004240"/>
    </source>
</evidence>
<dbReference type="GO" id="GO:1904380">
    <property type="term" value="P:endoplasmic reticulum mannose trimming"/>
    <property type="evidence" value="ECO:0007669"/>
    <property type="project" value="InterPro"/>
</dbReference>
<dbReference type="Proteomes" id="UP000292447">
    <property type="component" value="Chromosome I"/>
</dbReference>
<dbReference type="PANTHER" id="PTHR45679:SF5">
    <property type="entry name" value="ER DEGRADATION-ENHANCING ALPHA-MANNOSIDASE-LIKE PROTEIN 1"/>
    <property type="match status" value="1"/>
</dbReference>
<dbReference type="GO" id="GO:0044322">
    <property type="term" value="C:endoplasmic reticulum quality control compartment"/>
    <property type="evidence" value="ECO:0007669"/>
    <property type="project" value="GOC"/>
</dbReference>
<comment type="subcellular location">
    <subcellularLocation>
        <location evidence="1">Endoplasmic reticulum</location>
    </subcellularLocation>
</comment>
<keyword evidence="6" id="KW-0479">Metal-binding</keyword>
<dbReference type="EC" id="3.2.1.-" evidence="7"/>
<keyword evidence="3" id="KW-0256">Endoplasmic reticulum</keyword>
<comment type="similarity">
    <text evidence="2 7">Belongs to the glycosyl hydrolase 47 family.</text>
</comment>
<dbReference type="InterPro" id="IPR044674">
    <property type="entry name" value="EDEM1/2/3"/>
</dbReference>
<dbReference type="PANTHER" id="PTHR45679">
    <property type="entry name" value="ER DEGRADATION-ENHANCING ALPHA-MANNOSIDASE-LIKE PROTEIN 2"/>
    <property type="match status" value="1"/>
</dbReference>
<dbReference type="SUPFAM" id="SSF48225">
    <property type="entry name" value="Seven-hairpin glycosidases"/>
    <property type="match status" value="1"/>
</dbReference>
<keyword evidence="4" id="KW-0325">Glycoprotein</keyword>
<organism evidence="8 9">
    <name type="scientific">Metschnikowia aff. pulcherrima</name>
    <dbReference type="NCBI Taxonomy" id="2163413"/>
    <lineage>
        <taxon>Eukaryota</taxon>
        <taxon>Fungi</taxon>
        <taxon>Dikarya</taxon>
        <taxon>Ascomycota</taxon>
        <taxon>Saccharomycotina</taxon>
        <taxon>Pichiomycetes</taxon>
        <taxon>Metschnikowiaceae</taxon>
        <taxon>Metschnikowia</taxon>
    </lineage>
</organism>
<evidence type="ECO:0000256" key="3">
    <source>
        <dbReference type="ARBA" id="ARBA00022824"/>
    </source>
</evidence>
<dbReference type="STRING" id="2163413.A0A4P6XGR1"/>
<accession>A0A4P6XGR1</accession>
<feature type="active site" description="Proton donor" evidence="5">
    <location>
        <position position="376"/>
    </location>
</feature>
<dbReference type="InterPro" id="IPR012341">
    <property type="entry name" value="6hp_glycosidase-like_sf"/>
</dbReference>
<dbReference type="GO" id="GO:0005509">
    <property type="term" value="F:calcium ion binding"/>
    <property type="evidence" value="ECO:0007669"/>
    <property type="project" value="InterPro"/>
</dbReference>
<protein>
    <recommendedName>
        <fullName evidence="7">alpha-1,2-Mannosidase</fullName>
        <ecNumber evidence="7">3.2.1.-</ecNumber>
    </recommendedName>
</protein>
<dbReference type="GO" id="GO:0016020">
    <property type="term" value="C:membrane"/>
    <property type="evidence" value="ECO:0007669"/>
    <property type="project" value="InterPro"/>
</dbReference>
<feature type="active site" evidence="5">
    <location>
        <position position="408"/>
    </location>
</feature>
<dbReference type="EMBL" id="CP034456">
    <property type="protein sequence ID" value="QBM86477.1"/>
    <property type="molecule type" value="Genomic_DNA"/>
</dbReference>
<feature type="active site" evidence="5">
    <location>
        <position position="277"/>
    </location>
</feature>
<dbReference type="InterPro" id="IPR001382">
    <property type="entry name" value="Glyco_hydro_47"/>
</dbReference>
<keyword evidence="6" id="KW-0106">Calcium</keyword>
<dbReference type="PRINTS" id="PR00747">
    <property type="entry name" value="GLYHDRLASE47"/>
</dbReference>
<evidence type="ECO:0000256" key="2">
    <source>
        <dbReference type="ARBA" id="ARBA00007658"/>
    </source>
</evidence>
<dbReference type="GO" id="GO:0004571">
    <property type="term" value="F:mannosyl-oligosaccharide 1,2-alpha-mannosidase activity"/>
    <property type="evidence" value="ECO:0007669"/>
    <property type="project" value="InterPro"/>
</dbReference>
<feature type="binding site" evidence="6">
    <location>
        <position position="499"/>
    </location>
    <ligand>
        <name>Ca(2+)</name>
        <dbReference type="ChEBI" id="CHEBI:29108"/>
    </ligand>
</feature>
<evidence type="ECO:0000256" key="7">
    <source>
        <dbReference type="RuleBase" id="RU361193"/>
    </source>
</evidence>
<evidence type="ECO:0000313" key="8">
    <source>
        <dbReference type="EMBL" id="QBM86477.1"/>
    </source>
</evidence>
<evidence type="ECO:0000256" key="4">
    <source>
        <dbReference type="ARBA" id="ARBA00023180"/>
    </source>
</evidence>
<keyword evidence="7" id="KW-0326">Glycosidase</keyword>
<dbReference type="InterPro" id="IPR036026">
    <property type="entry name" value="Seven-hairpin_glycosidases"/>
</dbReference>
<dbReference type="AlphaFoldDB" id="A0A4P6XGR1"/>
<proteinExistence type="inferred from homology"/>
<evidence type="ECO:0000313" key="9">
    <source>
        <dbReference type="Proteomes" id="UP000292447"/>
    </source>
</evidence>
<keyword evidence="9" id="KW-1185">Reference proteome</keyword>
<reference evidence="9" key="1">
    <citation type="submission" date="2019-03" db="EMBL/GenBank/DDBJ databases">
        <title>Snf2 controls pulcherriminic acid biosynthesis and connects pigmentation and antifungal activity of the yeast Metschnikowia pulcherrima.</title>
        <authorList>
            <person name="Gore-Lloyd D."/>
            <person name="Sumann I."/>
            <person name="Brachmann A.O."/>
            <person name="Schneeberger K."/>
            <person name="Ortiz-Merino R.A."/>
            <person name="Moreno-Beltran M."/>
            <person name="Schlaefli M."/>
            <person name="Kirner P."/>
            <person name="Santos Kron A."/>
            <person name="Wolfe K.H."/>
            <person name="Piel J."/>
            <person name="Ahrens C.H."/>
            <person name="Henk D."/>
            <person name="Freimoser F.M."/>
        </authorList>
    </citation>
    <scope>NUCLEOTIDE SEQUENCE [LARGE SCALE GENOMIC DNA]</scope>
    <source>
        <strain evidence="9">APC 1.2</strain>
    </source>
</reference>
<keyword evidence="7" id="KW-0378">Hydrolase</keyword>
<dbReference type="GO" id="GO:0036503">
    <property type="term" value="P:ERAD pathway"/>
    <property type="evidence" value="ECO:0007669"/>
    <property type="project" value="UniProtKB-ARBA"/>
</dbReference>
<gene>
    <name evidence="8" type="primary">MPUL0A11190</name>
    <name evidence="8" type="ORF">METSCH_A11190</name>
</gene>